<dbReference type="EMBL" id="DS028093">
    <property type="protein sequence ID" value="KMP00825.1"/>
    <property type="molecule type" value="Genomic_DNA"/>
</dbReference>
<name>A0A0J6XZK3_COCIT</name>
<dbReference type="AlphaFoldDB" id="A0A0J6XZK3"/>
<reference evidence="3" key="1">
    <citation type="journal article" date="2010" name="Genome Res.">
        <title>Population genomic sequencing of Coccidioides fungi reveals recent hybridization and transposon control.</title>
        <authorList>
            <person name="Neafsey D.E."/>
            <person name="Barker B.M."/>
            <person name="Sharpton T.J."/>
            <person name="Stajich J.E."/>
            <person name="Park D.J."/>
            <person name="Whiston E."/>
            <person name="Hung C.-Y."/>
            <person name="McMahan C."/>
            <person name="White J."/>
            <person name="Sykes S."/>
            <person name="Heiman D."/>
            <person name="Young S."/>
            <person name="Zeng Q."/>
            <person name="Abouelleil A."/>
            <person name="Aftuck L."/>
            <person name="Bessette D."/>
            <person name="Brown A."/>
            <person name="FitzGerald M."/>
            <person name="Lui A."/>
            <person name="Macdonald J.P."/>
            <person name="Priest M."/>
            <person name="Orbach M.J."/>
            <person name="Galgiani J.N."/>
            <person name="Kirkland T.N."/>
            <person name="Cole G.T."/>
            <person name="Birren B.W."/>
            <person name="Henn M.R."/>
            <person name="Taylor J.W."/>
            <person name="Rounsley S.D."/>
        </authorList>
    </citation>
    <scope>NUCLEOTIDE SEQUENCE [LARGE SCALE GENOMIC DNA]</scope>
    <source>
        <strain evidence="3">RMSCC 2394</strain>
    </source>
</reference>
<protein>
    <submittedName>
        <fullName evidence="2">Uncharacterized protein</fullName>
    </submittedName>
</protein>
<evidence type="ECO:0000313" key="2">
    <source>
        <dbReference type="EMBL" id="KMP00825.1"/>
    </source>
</evidence>
<sequence>MTAFWPACRPKWLSRGAPCPSGFSAPPRDAAGVQTFSLSRGVMRASQATRLFQPSKPEAEATLHEQQNMKGILSRPECSTRPVPPPHID</sequence>
<accession>A0A0J6XZK3</accession>
<evidence type="ECO:0000256" key="1">
    <source>
        <dbReference type="SAM" id="MobiDB-lite"/>
    </source>
</evidence>
<dbReference type="Proteomes" id="UP000054565">
    <property type="component" value="Unassembled WGS sequence"/>
</dbReference>
<proteinExistence type="predicted"/>
<gene>
    <name evidence="2" type="ORF">CIRG_00968</name>
</gene>
<organism evidence="2 3">
    <name type="scientific">Coccidioides immitis RMSCC 2394</name>
    <dbReference type="NCBI Taxonomy" id="404692"/>
    <lineage>
        <taxon>Eukaryota</taxon>
        <taxon>Fungi</taxon>
        <taxon>Dikarya</taxon>
        <taxon>Ascomycota</taxon>
        <taxon>Pezizomycotina</taxon>
        <taxon>Eurotiomycetes</taxon>
        <taxon>Eurotiomycetidae</taxon>
        <taxon>Onygenales</taxon>
        <taxon>Onygenaceae</taxon>
        <taxon>Coccidioides</taxon>
    </lineage>
</organism>
<evidence type="ECO:0000313" key="3">
    <source>
        <dbReference type="Proteomes" id="UP000054565"/>
    </source>
</evidence>
<feature type="region of interest" description="Disordered" evidence="1">
    <location>
        <begin position="62"/>
        <end position="89"/>
    </location>
</feature>